<feature type="domain" description="RCK N-terminal" evidence="12">
    <location>
        <begin position="403"/>
        <end position="519"/>
    </location>
</feature>
<dbReference type="InterPro" id="IPR036291">
    <property type="entry name" value="NAD(P)-bd_dom_sf"/>
</dbReference>
<accession>A0A4D7QDB5</accession>
<keyword evidence="6 11" id="KW-0812">Transmembrane</keyword>
<evidence type="ECO:0000256" key="3">
    <source>
        <dbReference type="ARBA" id="ARBA00022448"/>
    </source>
</evidence>
<organism evidence="13 14">
    <name type="scientific">Phreatobacter aquaticus</name>
    <dbReference type="NCBI Taxonomy" id="2570229"/>
    <lineage>
        <taxon>Bacteria</taxon>
        <taxon>Pseudomonadati</taxon>
        <taxon>Pseudomonadota</taxon>
        <taxon>Alphaproteobacteria</taxon>
        <taxon>Hyphomicrobiales</taxon>
        <taxon>Phreatobacteraceae</taxon>
        <taxon>Phreatobacter</taxon>
    </lineage>
</organism>
<dbReference type="InterPro" id="IPR038770">
    <property type="entry name" value="Na+/solute_symporter_sf"/>
</dbReference>
<feature type="transmembrane region" description="Helical" evidence="11">
    <location>
        <begin position="218"/>
        <end position="236"/>
    </location>
</feature>
<dbReference type="KEGG" id="paqt:E8L99_09645"/>
<feature type="transmembrane region" description="Helical" evidence="11">
    <location>
        <begin position="150"/>
        <end position="172"/>
    </location>
</feature>
<feature type="transmembrane region" description="Helical" evidence="11">
    <location>
        <begin position="361"/>
        <end position="381"/>
    </location>
</feature>
<dbReference type="Gene3D" id="3.40.50.720">
    <property type="entry name" value="NAD(P)-binding Rossmann-like Domain"/>
    <property type="match status" value="1"/>
</dbReference>
<dbReference type="RefSeq" id="WP_137099332.1">
    <property type="nucleotide sequence ID" value="NZ_CP039865.1"/>
</dbReference>
<feature type="transmembrane region" description="Helical" evidence="11">
    <location>
        <begin position="6"/>
        <end position="28"/>
    </location>
</feature>
<dbReference type="Pfam" id="PF02254">
    <property type="entry name" value="TrkA_N"/>
    <property type="match status" value="1"/>
</dbReference>
<dbReference type="InterPro" id="IPR003148">
    <property type="entry name" value="RCK_N"/>
</dbReference>
<dbReference type="PANTHER" id="PTHR46157:SF8">
    <property type="entry name" value="GLUTATHIONE-REGULATED POTASSIUM-EFFLUX SYSTEM PROTEIN"/>
    <property type="match status" value="1"/>
</dbReference>
<dbReference type="InterPro" id="IPR006153">
    <property type="entry name" value="Cation/H_exchanger_TM"/>
</dbReference>
<dbReference type="PANTHER" id="PTHR46157">
    <property type="entry name" value="K(+) EFFLUX ANTIPORTER 3, CHLOROPLASTIC"/>
    <property type="match status" value="1"/>
</dbReference>
<dbReference type="NCBIfam" id="TIGR00932">
    <property type="entry name" value="2a37"/>
    <property type="match status" value="1"/>
</dbReference>
<proteinExistence type="inferred from homology"/>
<sequence length="609" mass="65837">MAEHSAAAFLTPTLVLLGAAVVAVPLFRRINLGSVVGYLVAGILIGPQIFGLFRDPAAILTIAELGIVMFLFIIGLELKPSRVWSMRKDIFGLGGAQVVLTGLVVMWVPFAFGRDLSASLIAGLGLAISSTAVMMQVLEERGEVHSPHGERAFAVAIFQDLAVIPLLLLVTLLSPLPAQAGEAWWLAAAKAIGAVGAVVLAGLYLLNPLFRFLATWGAREIMVAAALLVVVGAAALMDYAGLSMAMGAFLAGVFLAESNFRHQLEADIEPFRGILMGLFFMSVGMTIDLSVVAAAWWRIAIALVLLLSLKTVVMYGIMRLFGHDHPQAVRVGLLLAQSGEFGFVLYAAAQSAGILTGQHSSILVALVVLSMAINPFLYKLGEWMLERGKAKADEPDEDYSDVRGEVLVIGFGRFGQVTSQMLLAERAEVTIIDNDVEMIQAAATFGFRIYYGDGTRLDVLRAAGAGRARLICVCVDKREAADKIVELIKSEFPFAKLYVRSYDRAHTIALRKAGVDFETRELFESALVFGREALVELGIDQTRAEDVMVDLRKRDAKRLILQQQEGPAAGSHLMHPQFMPAPLTEPVRRATPLNAEAEDVLSDETRFSG</sequence>
<keyword evidence="4" id="KW-0050">Antiport</keyword>
<dbReference type="OrthoDB" id="9781411at2"/>
<evidence type="ECO:0000259" key="12">
    <source>
        <dbReference type="PROSITE" id="PS51201"/>
    </source>
</evidence>
<evidence type="ECO:0000256" key="6">
    <source>
        <dbReference type="ARBA" id="ARBA00022692"/>
    </source>
</evidence>
<evidence type="ECO:0000256" key="9">
    <source>
        <dbReference type="ARBA" id="ARBA00023065"/>
    </source>
</evidence>
<feature type="transmembrane region" description="Helical" evidence="11">
    <location>
        <begin position="59"/>
        <end position="78"/>
    </location>
</feature>
<keyword evidence="9" id="KW-0406">Ion transport</keyword>
<dbReference type="GO" id="GO:0015297">
    <property type="term" value="F:antiporter activity"/>
    <property type="evidence" value="ECO:0007669"/>
    <property type="project" value="UniProtKB-KW"/>
</dbReference>
<evidence type="ECO:0000313" key="14">
    <source>
        <dbReference type="Proteomes" id="UP000298588"/>
    </source>
</evidence>
<feature type="transmembrane region" description="Helical" evidence="11">
    <location>
        <begin position="35"/>
        <end position="53"/>
    </location>
</feature>
<feature type="transmembrane region" description="Helical" evidence="11">
    <location>
        <begin position="184"/>
        <end position="206"/>
    </location>
</feature>
<feature type="transmembrane region" description="Helical" evidence="11">
    <location>
        <begin position="272"/>
        <end position="293"/>
    </location>
</feature>
<evidence type="ECO:0000256" key="5">
    <source>
        <dbReference type="ARBA" id="ARBA00022538"/>
    </source>
</evidence>
<reference evidence="13 14" key="1">
    <citation type="submission" date="2019-04" db="EMBL/GenBank/DDBJ databases">
        <title>Phreatobacter aquaticus sp. nov.</title>
        <authorList>
            <person name="Choi A."/>
            <person name="Baek K."/>
        </authorList>
    </citation>
    <scope>NUCLEOTIDE SEQUENCE [LARGE SCALE GENOMIC DNA]</scope>
    <source>
        <strain evidence="13 14">NMCR1094</strain>
    </source>
</reference>
<evidence type="ECO:0000256" key="2">
    <source>
        <dbReference type="ARBA" id="ARBA00005551"/>
    </source>
</evidence>
<dbReference type="FunFam" id="3.40.50.720:FF:000036">
    <property type="entry name" value="Glutathione-regulated potassium-efflux system protein KefB"/>
    <property type="match status" value="1"/>
</dbReference>
<keyword evidence="5" id="KW-0633">Potassium transport</keyword>
<evidence type="ECO:0000256" key="8">
    <source>
        <dbReference type="ARBA" id="ARBA00022989"/>
    </source>
</evidence>
<evidence type="ECO:0000256" key="10">
    <source>
        <dbReference type="ARBA" id="ARBA00023136"/>
    </source>
</evidence>
<comment type="subcellular location">
    <subcellularLocation>
        <location evidence="1">Endomembrane system</location>
        <topology evidence="1">Multi-pass membrane protein</topology>
    </subcellularLocation>
</comment>
<evidence type="ECO:0000256" key="11">
    <source>
        <dbReference type="SAM" id="Phobius"/>
    </source>
</evidence>
<keyword evidence="10 11" id="KW-0472">Membrane</keyword>
<dbReference type="GO" id="GO:0006813">
    <property type="term" value="P:potassium ion transport"/>
    <property type="evidence" value="ECO:0007669"/>
    <property type="project" value="UniProtKB-KW"/>
</dbReference>
<evidence type="ECO:0000256" key="7">
    <source>
        <dbReference type="ARBA" id="ARBA00022958"/>
    </source>
</evidence>
<keyword evidence="8 11" id="KW-1133">Transmembrane helix</keyword>
<dbReference type="AlphaFoldDB" id="A0A4D7QDB5"/>
<comment type="similarity">
    <text evidence="2">Belongs to the monovalent cation:proton antiporter 2 (CPA2) transporter (TC 2.A.37) family.</text>
</comment>
<dbReference type="PROSITE" id="PS51201">
    <property type="entry name" value="RCK_N"/>
    <property type="match status" value="1"/>
</dbReference>
<keyword evidence="3" id="KW-0813">Transport</keyword>
<evidence type="ECO:0000256" key="4">
    <source>
        <dbReference type="ARBA" id="ARBA00022449"/>
    </source>
</evidence>
<feature type="transmembrane region" description="Helical" evidence="11">
    <location>
        <begin position="329"/>
        <end position="349"/>
    </location>
</feature>
<dbReference type="GO" id="GO:1902600">
    <property type="term" value="P:proton transmembrane transport"/>
    <property type="evidence" value="ECO:0007669"/>
    <property type="project" value="InterPro"/>
</dbReference>
<dbReference type="SUPFAM" id="SSF51735">
    <property type="entry name" value="NAD(P)-binding Rossmann-fold domains"/>
    <property type="match status" value="1"/>
</dbReference>
<evidence type="ECO:0000256" key="1">
    <source>
        <dbReference type="ARBA" id="ARBA00004127"/>
    </source>
</evidence>
<keyword evidence="7" id="KW-0630">Potassium</keyword>
<dbReference type="GO" id="GO:0005886">
    <property type="term" value="C:plasma membrane"/>
    <property type="evidence" value="ECO:0007669"/>
    <property type="project" value="TreeGrafter"/>
</dbReference>
<dbReference type="GO" id="GO:0008324">
    <property type="term" value="F:monoatomic cation transmembrane transporter activity"/>
    <property type="evidence" value="ECO:0007669"/>
    <property type="project" value="InterPro"/>
</dbReference>
<name>A0A4D7QDB5_9HYPH</name>
<protein>
    <submittedName>
        <fullName evidence="13">Potassium transporter</fullName>
    </submittedName>
</protein>
<evidence type="ECO:0000313" key="13">
    <source>
        <dbReference type="EMBL" id="QCK86000.1"/>
    </source>
</evidence>
<dbReference type="InterPro" id="IPR004771">
    <property type="entry name" value="K/H_exchanger"/>
</dbReference>
<dbReference type="EMBL" id="CP039865">
    <property type="protein sequence ID" value="QCK86000.1"/>
    <property type="molecule type" value="Genomic_DNA"/>
</dbReference>
<dbReference type="GO" id="GO:0012505">
    <property type="term" value="C:endomembrane system"/>
    <property type="evidence" value="ECO:0007669"/>
    <property type="project" value="UniProtKB-SubCell"/>
</dbReference>
<gene>
    <name evidence="13" type="ORF">E8L99_09645</name>
</gene>
<feature type="transmembrane region" description="Helical" evidence="11">
    <location>
        <begin position="116"/>
        <end position="138"/>
    </location>
</feature>
<feature type="transmembrane region" description="Helical" evidence="11">
    <location>
        <begin position="299"/>
        <end position="317"/>
    </location>
</feature>
<dbReference type="Gene3D" id="1.20.1530.20">
    <property type="match status" value="1"/>
</dbReference>
<keyword evidence="14" id="KW-1185">Reference proteome</keyword>
<dbReference type="Pfam" id="PF00999">
    <property type="entry name" value="Na_H_Exchanger"/>
    <property type="match status" value="1"/>
</dbReference>
<feature type="transmembrane region" description="Helical" evidence="11">
    <location>
        <begin position="90"/>
        <end position="110"/>
    </location>
</feature>
<dbReference type="Proteomes" id="UP000298588">
    <property type="component" value="Chromosome"/>
</dbReference>